<dbReference type="SUPFAM" id="SSF48403">
    <property type="entry name" value="Ankyrin repeat"/>
    <property type="match status" value="1"/>
</dbReference>
<dbReference type="PRINTS" id="PR01415">
    <property type="entry name" value="ANKYRIN"/>
</dbReference>
<dbReference type="Proteomes" id="UP000249464">
    <property type="component" value="Unassembled WGS sequence"/>
</dbReference>
<evidence type="ECO:0000313" key="5">
    <source>
        <dbReference type="EMBL" id="SGZ10341.1"/>
    </source>
</evidence>
<feature type="repeat" description="ANK" evidence="3">
    <location>
        <begin position="91"/>
        <end position="112"/>
    </location>
</feature>
<keyword evidence="1" id="KW-0677">Repeat</keyword>
<dbReference type="EMBL" id="FQNC01000071">
    <property type="protein sequence ID" value="SGZ10341.1"/>
    <property type="molecule type" value="Genomic_DNA"/>
</dbReference>
<dbReference type="Pfam" id="PF00023">
    <property type="entry name" value="Ank"/>
    <property type="match status" value="1"/>
</dbReference>
<feature type="region of interest" description="Disordered" evidence="4">
    <location>
        <begin position="286"/>
        <end position="305"/>
    </location>
</feature>
<dbReference type="PANTHER" id="PTHR24180">
    <property type="entry name" value="CYCLIN-DEPENDENT KINASE INHIBITOR 2C-RELATED"/>
    <property type="match status" value="1"/>
</dbReference>
<sequence>MALTTSMSSAAVPDQADAANEATTLTVLATKAGPEKSLRSYAMLQALRAARKKQRQEGEIEVEINSPCTWRPGRRNGAQAGAGCLNAQDPRGQTPLHVAASLNRTDVVALLLLDDKIDDAVKDCQGKTALESASSADTAKLISFESPGSQKYLALLAAYIASAGAKHRRRRDTDTPLPLRRPARQIRSDGRGFSRLGPFSNATAEAVYHFLQQPRSTGIDYSLKDHATGTTLLHEATRRKDLGLIKLAISKGADVLARDGKGKIPLDVARDERIKSYLKQAAITEGRALKASSSHSRRPPAGHPY</sequence>
<dbReference type="AlphaFoldDB" id="A0A2X0MLP5"/>
<dbReference type="PANTHER" id="PTHR24180:SF45">
    <property type="entry name" value="POLY [ADP-RIBOSE] POLYMERASE TANKYRASE"/>
    <property type="match status" value="1"/>
</dbReference>
<evidence type="ECO:0000256" key="1">
    <source>
        <dbReference type="ARBA" id="ARBA00022737"/>
    </source>
</evidence>
<dbReference type="PROSITE" id="PS50297">
    <property type="entry name" value="ANK_REP_REGION"/>
    <property type="match status" value="2"/>
</dbReference>
<protein>
    <submittedName>
        <fullName evidence="5">BQ5605_C108g13201 protein</fullName>
    </submittedName>
</protein>
<keyword evidence="2 3" id="KW-0040">ANK repeat</keyword>
<organism evidence="5 6">
    <name type="scientific">Microbotryum silenes-dioicae</name>
    <dbReference type="NCBI Taxonomy" id="796604"/>
    <lineage>
        <taxon>Eukaryota</taxon>
        <taxon>Fungi</taxon>
        <taxon>Dikarya</taxon>
        <taxon>Basidiomycota</taxon>
        <taxon>Pucciniomycotina</taxon>
        <taxon>Microbotryomycetes</taxon>
        <taxon>Microbotryales</taxon>
        <taxon>Microbotryaceae</taxon>
        <taxon>Microbotryum</taxon>
    </lineage>
</organism>
<reference evidence="5 6" key="1">
    <citation type="submission" date="2016-11" db="EMBL/GenBank/DDBJ databases">
        <authorList>
            <person name="Jaros S."/>
            <person name="Januszkiewicz K."/>
            <person name="Wedrychowicz H."/>
        </authorList>
    </citation>
    <scope>NUCLEOTIDE SEQUENCE [LARGE SCALE GENOMIC DNA]</scope>
</reference>
<accession>A0A2X0MLP5</accession>
<evidence type="ECO:0000256" key="3">
    <source>
        <dbReference type="PROSITE-ProRule" id="PRU00023"/>
    </source>
</evidence>
<evidence type="ECO:0000256" key="2">
    <source>
        <dbReference type="ARBA" id="ARBA00023043"/>
    </source>
</evidence>
<proteinExistence type="predicted"/>
<gene>
    <name evidence="5" type="primary">BQ5605_C108g13201</name>
    <name evidence="5" type="ORF">BQ5605_C108G13201</name>
</gene>
<keyword evidence="6" id="KW-1185">Reference proteome</keyword>
<feature type="repeat" description="ANK" evidence="3">
    <location>
        <begin position="228"/>
        <end position="260"/>
    </location>
</feature>
<dbReference type="PROSITE" id="PS50088">
    <property type="entry name" value="ANK_REPEAT"/>
    <property type="match status" value="2"/>
</dbReference>
<name>A0A2X0MLP5_9BASI</name>
<dbReference type="SMART" id="SM00248">
    <property type="entry name" value="ANK"/>
    <property type="match status" value="2"/>
</dbReference>
<evidence type="ECO:0000313" key="6">
    <source>
        <dbReference type="Proteomes" id="UP000249464"/>
    </source>
</evidence>
<dbReference type="STRING" id="796604.A0A2X0MLP5"/>
<dbReference type="Gene3D" id="1.25.40.20">
    <property type="entry name" value="Ankyrin repeat-containing domain"/>
    <property type="match status" value="2"/>
</dbReference>
<evidence type="ECO:0000256" key="4">
    <source>
        <dbReference type="SAM" id="MobiDB-lite"/>
    </source>
</evidence>
<dbReference type="InterPro" id="IPR036770">
    <property type="entry name" value="Ankyrin_rpt-contain_sf"/>
</dbReference>
<dbReference type="InterPro" id="IPR002110">
    <property type="entry name" value="Ankyrin_rpt"/>
</dbReference>
<dbReference type="InterPro" id="IPR051637">
    <property type="entry name" value="Ank_repeat_dom-contain_49"/>
</dbReference>
<feature type="compositionally biased region" description="Basic residues" evidence="4">
    <location>
        <begin position="295"/>
        <end position="305"/>
    </location>
</feature>
<dbReference type="Pfam" id="PF12796">
    <property type="entry name" value="Ank_2"/>
    <property type="match status" value="1"/>
</dbReference>